<keyword evidence="2" id="KW-0813">Transport</keyword>
<feature type="transmembrane region" description="Helical" evidence="8">
    <location>
        <begin position="175"/>
        <end position="194"/>
    </location>
</feature>
<evidence type="ECO:0000256" key="5">
    <source>
        <dbReference type="ARBA" id="ARBA00022840"/>
    </source>
</evidence>
<dbReference type="RefSeq" id="WP_055151425.1">
    <property type="nucleotide sequence ID" value="NZ_CYZU01000006.1"/>
</dbReference>
<evidence type="ECO:0000259" key="9">
    <source>
        <dbReference type="PROSITE" id="PS50893"/>
    </source>
</evidence>
<dbReference type="InterPro" id="IPR027417">
    <property type="entry name" value="P-loop_NTPase"/>
</dbReference>
<organism evidence="11 12">
    <name type="scientific">Faecalicatena contorta</name>
    <dbReference type="NCBI Taxonomy" id="39482"/>
    <lineage>
        <taxon>Bacteria</taxon>
        <taxon>Bacillati</taxon>
        <taxon>Bacillota</taxon>
        <taxon>Clostridia</taxon>
        <taxon>Lachnospirales</taxon>
        <taxon>Lachnospiraceae</taxon>
        <taxon>Faecalicatena</taxon>
    </lineage>
</organism>
<evidence type="ECO:0000259" key="10">
    <source>
        <dbReference type="PROSITE" id="PS50929"/>
    </source>
</evidence>
<proteinExistence type="predicted"/>
<keyword evidence="3 8" id="KW-0812">Transmembrane</keyword>
<dbReference type="AlphaFoldDB" id="A0A174B5I9"/>
<feature type="transmembrane region" description="Helical" evidence="8">
    <location>
        <begin position="27"/>
        <end position="54"/>
    </location>
</feature>
<feature type="transmembrane region" description="Helical" evidence="8">
    <location>
        <begin position="267"/>
        <end position="286"/>
    </location>
</feature>
<gene>
    <name evidence="11" type="primary">irtA_1</name>
    <name evidence="11" type="ORF">ERS852491_00922</name>
</gene>
<dbReference type="Proteomes" id="UP000095544">
    <property type="component" value="Unassembled WGS sequence"/>
</dbReference>
<dbReference type="Pfam" id="PF00005">
    <property type="entry name" value="ABC_tran"/>
    <property type="match status" value="1"/>
</dbReference>
<evidence type="ECO:0000256" key="1">
    <source>
        <dbReference type="ARBA" id="ARBA00004651"/>
    </source>
</evidence>
<keyword evidence="5 11" id="KW-0067">ATP-binding</keyword>
<dbReference type="InterPro" id="IPR003439">
    <property type="entry name" value="ABC_transporter-like_ATP-bd"/>
</dbReference>
<dbReference type="GeneID" id="83004739"/>
<dbReference type="InterPro" id="IPR036640">
    <property type="entry name" value="ABC1_TM_sf"/>
</dbReference>
<dbReference type="GO" id="GO:0005886">
    <property type="term" value="C:plasma membrane"/>
    <property type="evidence" value="ECO:0007669"/>
    <property type="project" value="UniProtKB-SubCell"/>
</dbReference>
<evidence type="ECO:0000256" key="7">
    <source>
        <dbReference type="ARBA" id="ARBA00023136"/>
    </source>
</evidence>
<dbReference type="OrthoDB" id="9762778at2"/>
<evidence type="ECO:0000256" key="2">
    <source>
        <dbReference type="ARBA" id="ARBA00022448"/>
    </source>
</evidence>
<accession>A0A174B5I9</accession>
<dbReference type="GO" id="GO:0140359">
    <property type="term" value="F:ABC-type transporter activity"/>
    <property type="evidence" value="ECO:0007669"/>
    <property type="project" value="InterPro"/>
</dbReference>
<keyword evidence="7 8" id="KW-0472">Membrane</keyword>
<dbReference type="PROSITE" id="PS00211">
    <property type="entry name" value="ABC_TRANSPORTER_1"/>
    <property type="match status" value="1"/>
</dbReference>
<dbReference type="EC" id="3.6.3.-" evidence="11"/>
<dbReference type="SUPFAM" id="SSF52540">
    <property type="entry name" value="P-loop containing nucleoside triphosphate hydrolases"/>
    <property type="match status" value="1"/>
</dbReference>
<comment type="subcellular location">
    <subcellularLocation>
        <location evidence="1">Cell membrane</location>
        <topology evidence="1">Multi-pass membrane protein</topology>
    </subcellularLocation>
</comment>
<feature type="domain" description="ABC transporter" evidence="9">
    <location>
        <begin position="353"/>
        <end position="589"/>
    </location>
</feature>
<dbReference type="Gene3D" id="3.40.50.300">
    <property type="entry name" value="P-loop containing nucleotide triphosphate hydrolases"/>
    <property type="match status" value="1"/>
</dbReference>
<dbReference type="SUPFAM" id="SSF90123">
    <property type="entry name" value="ABC transporter transmembrane region"/>
    <property type="match status" value="1"/>
</dbReference>
<dbReference type="Pfam" id="PF00664">
    <property type="entry name" value="ABC_membrane"/>
    <property type="match status" value="1"/>
</dbReference>
<dbReference type="PROSITE" id="PS50893">
    <property type="entry name" value="ABC_TRANSPORTER_2"/>
    <property type="match status" value="1"/>
</dbReference>
<evidence type="ECO:0000256" key="8">
    <source>
        <dbReference type="SAM" id="Phobius"/>
    </source>
</evidence>
<dbReference type="PANTHER" id="PTHR24221">
    <property type="entry name" value="ATP-BINDING CASSETTE SUB-FAMILY B"/>
    <property type="match status" value="1"/>
</dbReference>
<feature type="transmembrane region" description="Helical" evidence="8">
    <location>
        <begin position="74"/>
        <end position="96"/>
    </location>
</feature>
<evidence type="ECO:0000256" key="6">
    <source>
        <dbReference type="ARBA" id="ARBA00022989"/>
    </source>
</evidence>
<dbReference type="EMBL" id="CYZU01000006">
    <property type="protein sequence ID" value="CUN96172.1"/>
    <property type="molecule type" value="Genomic_DNA"/>
</dbReference>
<reference evidence="11 12" key="1">
    <citation type="submission" date="2015-09" db="EMBL/GenBank/DDBJ databases">
        <authorList>
            <consortium name="Pathogen Informatics"/>
        </authorList>
    </citation>
    <scope>NUCLEOTIDE SEQUENCE [LARGE SCALE GENOMIC DNA]</scope>
    <source>
        <strain evidence="11 12">2789STDY5834876</strain>
    </source>
</reference>
<dbReference type="GO" id="GO:0005524">
    <property type="term" value="F:ATP binding"/>
    <property type="evidence" value="ECO:0007669"/>
    <property type="project" value="UniProtKB-KW"/>
</dbReference>
<dbReference type="InterPro" id="IPR039421">
    <property type="entry name" value="Type_1_exporter"/>
</dbReference>
<dbReference type="GO" id="GO:0034040">
    <property type="term" value="F:ATPase-coupled lipid transmembrane transporter activity"/>
    <property type="evidence" value="ECO:0007669"/>
    <property type="project" value="TreeGrafter"/>
</dbReference>
<evidence type="ECO:0000256" key="4">
    <source>
        <dbReference type="ARBA" id="ARBA00022741"/>
    </source>
</evidence>
<feature type="transmembrane region" description="Helical" evidence="8">
    <location>
        <begin position="151"/>
        <end position="169"/>
    </location>
</feature>
<dbReference type="SMART" id="SM00382">
    <property type="entry name" value="AAA"/>
    <property type="match status" value="1"/>
</dbReference>
<feature type="domain" description="ABC transmembrane type-1" evidence="10">
    <location>
        <begin position="30"/>
        <end position="322"/>
    </location>
</feature>
<dbReference type="GO" id="GO:0016887">
    <property type="term" value="F:ATP hydrolysis activity"/>
    <property type="evidence" value="ECO:0007669"/>
    <property type="project" value="InterPro"/>
</dbReference>
<protein>
    <submittedName>
        <fullName evidence="11">Iron import ATP-binding/permease protein IrtA</fullName>
        <ecNumber evidence="11">3.6.3.-</ecNumber>
    </submittedName>
</protein>
<keyword evidence="6 8" id="KW-1133">Transmembrane helix</keyword>
<dbReference type="FunFam" id="3.40.50.300:FF:000287">
    <property type="entry name" value="Multidrug ABC transporter ATP-binding protein"/>
    <property type="match status" value="1"/>
</dbReference>
<keyword evidence="11" id="KW-0378">Hydrolase</keyword>
<dbReference type="InterPro" id="IPR017871">
    <property type="entry name" value="ABC_transporter-like_CS"/>
</dbReference>
<name>A0A174B5I9_9FIRM</name>
<dbReference type="PANTHER" id="PTHR24221:SF397">
    <property type="entry name" value="ABC TRANSPORTER, ATP-BINDING TRANSMEMBRANE PROTEIN"/>
    <property type="match status" value="1"/>
</dbReference>
<evidence type="ECO:0000313" key="11">
    <source>
        <dbReference type="EMBL" id="CUN96172.1"/>
    </source>
</evidence>
<dbReference type="InterPro" id="IPR011527">
    <property type="entry name" value="ABC1_TM_dom"/>
</dbReference>
<dbReference type="Gene3D" id="1.20.1560.10">
    <property type="entry name" value="ABC transporter type 1, transmembrane domain"/>
    <property type="match status" value="1"/>
</dbReference>
<feature type="transmembrane region" description="Helical" evidence="8">
    <location>
        <begin position="292"/>
        <end position="310"/>
    </location>
</feature>
<keyword evidence="4" id="KW-0547">Nucleotide-binding</keyword>
<dbReference type="InterPro" id="IPR003593">
    <property type="entry name" value="AAA+_ATPase"/>
</dbReference>
<sequence length="608" mass="67768">MTQQNEKQPKAKTGLARCLELASGHKWLLFLSGFLAALAAICSFAPYLSIYYIVREILFVYPDMSLLNVSAISTWGWLALAGILGNIVFYFFALLCSHIAAFGTLYELKVAFADHIMHIPLGYHLTLGSGKLRKIMDENIESVEKFIAHQLPDFVASLVAPLVLVIILLGIDWRYGVVCLVGIVLAFIVQFAGFNGEAKEKMHRFQTAQENMNSASVEYVRGMPEIKAFNQTADSFKRLSKSIKDYTSFVLEYALGWQNCMPAFTTIINNIYLFLIPVGVLIGMHTTDFREYSLTFIFYLIIVHAISGILNKIMFISESFTQIDGNVERMDEILRIPVLPEKNTKAVIQNYDIAFQDVSFSYETDSQVKALAHVSFLAPHGKVTAVVGPSGGGKSTIANLISRFYDVTDGSIQIGGVDIRDIPLDALMDKVSFVFQDTFLFKQSILDNIRMGNPDATEEQVIAAAKAARCHEFIEQLPNGYQTVIGSTGVHLSGGERQRIAIARAIVKDAPIIVLDEATAFSDPENEYLIQKAFEKLIQNKTVVMIAHRLSTIRNADQILVMEKGHLIESGTHDELLKKGGKYAQMWSSYTESINWKISTRKGGVIYE</sequence>
<evidence type="ECO:0000313" key="12">
    <source>
        <dbReference type="Proteomes" id="UP000095544"/>
    </source>
</evidence>
<evidence type="ECO:0000256" key="3">
    <source>
        <dbReference type="ARBA" id="ARBA00022692"/>
    </source>
</evidence>
<dbReference type="PROSITE" id="PS50929">
    <property type="entry name" value="ABC_TM1F"/>
    <property type="match status" value="1"/>
</dbReference>
<dbReference type="STRING" id="39482.ERS852491_00922"/>